<reference evidence="6 7" key="1">
    <citation type="submission" date="2017-03" db="EMBL/GenBank/DDBJ databases">
        <title>An alternative strategy for trypanosome survival in the mammalian bloodstream revealed through genome and transcriptome analysis of the ubiquitous bovine parasite Trypanosoma (Megatrypanum) theileri.</title>
        <authorList>
            <person name="Kelly S."/>
            <person name="Ivens A."/>
            <person name="Mott A."/>
            <person name="O'Neill E."/>
            <person name="Emms D."/>
            <person name="Macleod O."/>
            <person name="Voorheis P."/>
            <person name="Matthews J."/>
            <person name="Matthews K."/>
            <person name="Carrington M."/>
        </authorList>
    </citation>
    <scope>NUCLEOTIDE SEQUENCE [LARGE SCALE GENOMIC DNA]</scope>
    <source>
        <strain evidence="6">Edinburgh</strain>
    </source>
</reference>
<feature type="domain" description="XPG-I" evidence="4">
    <location>
        <begin position="485"/>
        <end position="553"/>
    </location>
</feature>
<dbReference type="Gene3D" id="3.40.50.1010">
    <property type="entry name" value="5'-nuclease"/>
    <property type="match status" value="2"/>
</dbReference>
<keyword evidence="1" id="KW-0540">Nuclease</keyword>
<dbReference type="GeneID" id="39982290"/>
<dbReference type="SUPFAM" id="SSF47807">
    <property type="entry name" value="5' to 3' exonuclease, C-terminal subdomain"/>
    <property type="match status" value="1"/>
</dbReference>
<sequence>MGVHGLWRLLDPLGEVTQPAEWRGRRVAVDASIWIAQFRAAGGGADGADGAAGGEDRRVLAGFLRRLLKLLFYGIRPVMVFDGAPAAAKAAERDRRHARRAAQEKAAIARRAGEILAAQLAAGVLDVHTLPRKSPKKTEQASSSSSSSSPSSSSPSSSSPLLPSLPLPPPSVTRKRHRSSHVAPEVVSRAVTSAFLTEAEDWIEQRKRGEICVESNALGYSSTSLFMGPRKVLEEATGSPIFGEELPSCATSLSEEVQSILSIRSTDESLEIISKGEEKKMVEIESDDNDDDIYGMIPSGNSSNSSVLVVDGNSKTFLSSLRDLEAEEAMMMSNSVGSSWCNNSLEEEGEKVNIDTTSSKSRSSIPRSNMSETTSTSKNNDDDIILWNPGTQLLQRKEPEINTALSNELSDGESESFTPVLINTTKGESGVAEEVTSKRENLSEKLVSSSSVEGVLPLPPHLLRQQISTRQVVPFDLLGIVELLDCCGIPFVFSPYEADAQCAFLSQQRLVDAVFTEDSDVIVHGADIVLRGFFAKGRHVVAYRQEDLLECGVDKDVLVSLALLLGCDYAEGVHGLSLLDALHVISSVWRQGEGVGPTHVLNMLSSWRTATQQQCFSWFDDIPLLEFYTNCKKWRKLQIAADFPQTRVVDAFFNPIVDADNTPFASRSPDWERLRRFASVNGLLGSDACRKRLELAQKEFMARESQTTNVLDPQQLKLTDFKLSSKTRKRYAYKKQSLKFAEALSTLRTVKQME</sequence>
<feature type="region of interest" description="Disordered" evidence="3">
    <location>
        <begin position="131"/>
        <end position="184"/>
    </location>
</feature>
<evidence type="ECO:0000313" key="7">
    <source>
        <dbReference type="Proteomes" id="UP000192257"/>
    </source>
</evidence>
<dbReference type="InterPro" id="IPR029060">
    <property type="entry name" value="PIN-like_dom_sf"/>
</dbReference>
<dbReference type="RefSeq" id="XP_028886168.1">
    <property type="nucleotide sequence ID" value="XM_029022510.1"/>
</dbReference>
<dbReference type="InterPro" id="IPR006086">
    <property type="entry name" value="XPG-I_dom"/>
</dbReference>
<dbReference type="Pfam" id="PF00752">
    <property type="entry name" value="XPG_N"/>
    <property type="match status" value="1"/>
</dbReference>
<dbReference type="Pfam" id="PF00867">
    <property type="entry name" value="XPG_I"/>
    <property type="match status" value="1"/>
</dbReference>
<dbReference type="InterPro" id="IPR036279">
    <property type="entry name" value="5-3_exonuclease_C_sf"/>
</dbReference>
<dbReference type="Gene3D" id="1.10.150.20">
    <property type="entry name" value="5' to 3' exonuclease, C-terminal subdomain"/>
    <property type="match status" value="1"/>
</dbReference>
<feature type="region of interest" description="Disordered" evidence="3">
    <location>
        <begin position="348"/>
        <end position="384"/>
    </location>
</feature>
<proteinExistence type="predicted"/>
<dbReference type="InterPro" id="IPR006085">
    <property type="entry name" value="XPG_DNA_repair_N"/>
</dbReference>
<protein>
    <submittedName>
        <fullName evidence="6">Putative DNA repair protein RAD2</fullName>
    </submittedName>
</protein>
<evidence type="ECO:0000256" key="1">
    <source>
        <dbReference type="ARBA" id="ARBA00022722"/>
    </source>
</evidence>
<accession>A0A1X0P595</accession>
<dbReference type="SMART" id="SM00485">
    <property type="entry name" value="XPGN"/>
    <property type="match status" value="1"/>
</dbReference>
<dbReference type="Proteomes" id="UP000192257">
    <property type="component" value="Unassembled WGS sequence"/>
</dbReference>
<dbReference type="SUPFAM" id="SSF88723">
    <property type="entry name" value="PIN domain-like"/>
    <property type="match status" value="1"/>
</dbReference>
<evidence type="ECO:0000256" key="2">
    <source>
        <dbReference type="ARBA" id="ARBA00022801"/>
    </source>
</evidence>
<dbReference type="AlphaFoldDB" id="A0A1X0P595"/>
<feature type="compositionally biased region" description="Low complexity" evidence="3">
    <location>
        <begin position="142"/>
        <end position="162"/>
    </location>
</feature>
<dbReference type="InterPro" id="IPR006084">
    <property type="entry name" value="XPG/Rad2"/>
</dbReference>
<dbReference type="PRINTS" id="PR00853">
    <property type="entry name" value="XPGRADSUPER"/>
</dbReference>
<dbReference type="PANTHER" id="PTHR11081">
    <property type="entry name" value="FLAP ENDONUCLEASE FAMILY MEMBER"/>
    <property type="match status" value="1"/>
</dbReference>
<dbReference type="VEuPathDB" id="TriTrypDB:TM35_000043160"/>
<dbReference type="STRING" id="67003.A0A1X0P595"/>
<dbReference type="SMART" id="SM00484">
    <property type="entry name" value="XPGI"/>
    <property type="match status" value="1"/>
</dbReference>
<feature type="domain" description="XPG N-terminal" evidence="5">
    <location>
        <begin position="1"/>
        <end position="103"/>
    </location>
</feature>
<keyword evidence="2" id="KW-0378">Hydrolase</keyword>
<evidence type="ECO:0000313" key="6">
    <source>
        <dbReference type="EMBL" id="ORC92102.1"/>
    </source>
</evidence>
<dbReference type="GO" id="GO:0017108">
    <property type="term" value="F:5'-flap endonuclease activity"/>
    <property type="evidence" value="ECO:0007669"/>
    <property type="project" value="TreeGrafter"/>
</dbReference>
<keyword evidence="7" id="KW-1185">Reference proteome</keyword>
<organism evidence="6 7">
    <name type="scientific">Trypanosoma theileri</name>
    <dbReference type="NCBI Taxonomy" id="67003"/>
    <lineage>
        <taxon>Eukaryota</taxon>
        <taxon>Discoba</taxon>
        <taxon>Euglenozoa</taxon>
        <taxon>Kinetoplastea</taxon>
        <taxon>Metakinetoplastina</taxon>
        <taxon>Trypanosomatida</taxon>
        <taxon>Trypanosomatidae</taxon>
        <taxon>Trypanosoma</taxon>
    </lineage>
</organism>
<dbReference type="OrthoDB" id="31113at2759"/>
<evidence type="ECO:0000259" key="4">
    <source>
        <dbReference type="SMART" id="SM00484"/>
    </source>
</evidence>
<evidence type="ECO:0000259" key="5">
    <source>
        <dbReference type="SMART" id="SM00485"/>
    </source>
</evidence>
<evidence type="ECO:0000256" key="3">
    <source>
        <dbReference type="SAM" id="MobiDB-lite"/>
    </source>
</evidence>
<dbReference type="EMBL" id="NBCO01000004">
    <property type="protein sequence ID" value="ORC92102.1"/>
    <property type="molecule type" value="Genomic_DNA"/>
</dbReference>
<feature type="compositionally biased region" description="Low complexity" evidence="3">
    <location>
        <begin position="358"/>
        <end position="371"/>
    </location>
</feature>
<comment type="caution">
    <text evidence="6">The sequence shown here is derived from an EMBL/GenBank/DDBJ whole genome shotgun (WGS) entry which is preliminary data.</text>
</comment>
<gene>
    <name evidence="6" type="ORF">TM35_000043160</name>
</gene>
<dbReference type="PANTHER" id="PTHR11081:SF59">
    <property type="entry name" value="FI23547P1"/>
    <property type="match status" value="1"/>
</dbReference>
<name>A0A1X0P595_9TRYP</name>